<feature type="region of interest" description="Disordered" evidence="1">
    <location>
        <begin position="1"/>
        <end position="102"/>
    </location>
</feature>
<dbReference type="GeneID" id="37012321"/>
<dbReference type="RefSeq" id="XP_025351460.1">
    <property type="nucleotide sequence ID" value="XM_025490587.1"/>
</dbReference>
<proteinExistence type="predicted"/>
<feature type="compositionally biased region" description="Basic residues" evidence="1">
    <location>
        <begin position="16"/>
        <end position="26"/>
    </location>
</feature>
<protein>
    <submittedName>
        <fullName evidence="2">Uncharacterized protein</fullName>
    </submittedName>
</protein>
<evidence type="ECO:0000256" key="1">
    <source>
        <dbReference type="SAM" id="MobiDB-lite"/>
    </source>
</evidence>
<dbReference type="Proteomes" id="UP000245942">
    <property type="component" value="Unassembled WGS sequence"/>
</dbReference>
<gene>
    <name evidence="2" type="ORF">BCV69DRAFT_25587</name>
</gene>
<feature type="compositionally biased region" description="Low complexity" evidence="1">
    <location>
        <begin position="1"/>
        <end position="15"/>
    </location>
</feature>
<accession>A0A316UGG7</accession>
<organism evidence="2 3">
    <name type="scientific">Pseudomicrostroma glucosiphilum</name>
    <dbReference type="NCBI Taxonomy" id="1684307"/>
    <lineage>
        <taxon>Eukaryota</taxon>
        <taxon>Fungi</taxon>
        <taxon>Dikarya</taxon>
        <taxon>Basidiomycota</taxon>
        <taxon>Ustilaginomycotina</taxon>
        <taxon>Exobasidiomycetes</taxon>
        <taxon>Microstromatales</taxon>
        <taxon>Microstromatales incertae sedis</taxon>
        <taxon>Pseudomicrostroma</taxon>
    </lineage>
</organism>
<sequence>MARGQSPAPTSSSQQQHRRRSGRAPKRGLLDGKYSRPTCAPPPALRLSSKTPLRSTFHPLPAPGRSGVSETKYTPPSISQATPRHPTPHAAQTSRPDQSSDHDTITIVVAHLGSKTSTPECELVMLRLE</sequence>
<dbReference type="AlphaFoldDB" id="A0A316UGG7"/>
<evidence type="ECO:0000313" key="2">
    <source>
        <dbReference type="EMBL" id="PWN24300.1"/>
    </source>
</evidence>
<reference evidence="2 3" key="1">
    <citation type="journal article" date="2018" name="Mol. Biol. Evol.">
        <title>Broad Genomic Sampling Reveals a Smut Pathogenic Ancestry of the Fungal Clade Ustilaginomycotina.</title>
        <authorList>
            <person name="Kijpornyongpan T."/>
            <person name="Mondo S.J."/>
            <person name="Barry K."/>
            <person name="Sandor L."/>
            <person name="Lee J."/>
            <person name="Lipzen A."/>
            <person name="Pangilinan J."/>
            <person name="LaButti K."/>
            <person name="Hainaut M."/>
            <person name="Henrissat B."/>
            <person name="Grigoriev I.V."/>
            <person name="Spatafora J.W."/>
            <person name="Aime M.C."/>
        </authorList>
    </citation>
    <scope>NUCLEOTIDE SEQUENCE [LARGE SCALE GENOMIC DNA]</scope>
    <source>
        <strain evidence="2 3">MCA 4718</strain>
    </source>
</reference>
<name>A0A316UGG7_9BASI</name>
<feature type="compositionally biased region" description="Polar residues" evidence="1">
    <location>
        <begin position="68"/>
        <end position="82"/>
    </location>
</feature>
<keyword evidence="3" id="KW-1185">Reference proteome</keyword>
<dbReference type="EMBL" id="KZ819321">
    <property type="protein sequence ID" value="PWN24300.1"/>
    <property type="molecule type" value="Genomic_DNA"/>
</dbReference>
<evidence type="ECO:0000313" key="3">
    <source>
        <dbReference type="Proteomes" id="UP000245942"/>
    </source>
</evidence>